<dbReference type="InterPro" id="IPR051023">
    <property type="entry name" value="PP2A_Regulatory_Subunit_A"/>
</dbReference>
<dbReference type="InterPro" id="IPR016024">
    <property type="entry name" value="ARM-type_fold"/>
</dbReference>
<reference evidence="2 3" key="1">
    <citation type="submission" date="2023-05" db="EMBL/GenBank/DDBJ databases">
        <title>B98-5 Cell Line De Novo Hybrid Assembly: An Optical Mapping Approach.</title>
        <authorList>
            <person name="Kananen K."/>
            <person name="Auerbach J.A."/>
            <person name="Kautto E."/>
            <person name="Blachly J.S."/>
        </authorList>
    </citation>
    <scope>NUCLEOTIDE SEQUENCE [LARGE SCALE GENOMIC DNA]</scope>
    <source>
        <strain evidence="2">B95-8</strain>
        <tissue evidence="2">Cell line</tissue>
    </source>
</reference>
<dbReference type="Proteomes" id="UP001266305">
    <property type="component" value="Unassembled WGS sequence"/>
</dbReference>
<dbReference type="Gene3D" id="1.25.10.10">
    <property type="entry name" value="Leucine-rich Repeat Variant"/>
    <property type="match status" value="1"/>
</dbReference>
<protein>
    <submittedName>
        <fullName evidence="2">Serine/threonine-protein phosphatase 4 regulatory subunit 1</fullName>
    </submittedName>
</protein>
<keyword evidence="1" id="KW-0677">Repeat</keyword>
<gene>
    <name evidence="2" type="primary">PPP4R1_1</name>
    <name evidence="2" type="ORF">P7K49_028402</name>
</gene>
<dbReference type="InterPro" id="IPR011989">
    <property type="entry name" value="ARM-like"/>
</dbReference>
<dbReference type="PANTHER" id="PTHR10648:SF8">
    <property type="entry name" value="SERINE_THREONINE-PROTEIN PHOSPHATASE 4 REGULATORY SUBUNIT 1"/>
    <property type="match status" value="1"/>
</dbReference>
<evidence type="ECO:0000313" key="2">
    <source>
        <dbReference type="EMBL" id="KAK2094664.1"/>
    </source>
</evidence>
<evidence type="ECO:0000256" key="1">
    <source>
        <dbReference type="ARBA" id="ARBA00022737"/>
    </source>
</evidence>
<keyword evidence="3" id="KW-1185">Reference proteome</keyword>
<dbReference type="PANTHER" id="PTHR10648">
    <property type="entry name" value="SERINE/THREONINE-PROTEIN PHOSPHATASE PP2A 65 KDA REGULATORY SUBUNIT"/>
    <property type="match status" value="1"/>
</dbReference>
<evidence type="ECO:0000313" key="3">
    <source>
        <dbReference type="Proteomes" id="UP001266305"/>
    </source>
</evidence>
<sequence length="101" mass="11315">TVIEDDCLPMDQFAVHLMPHLLTLANDRVPNVRVLLAKTLRQTLLEKDYFLASASCHQEAVEQTIMALQMDRDSDVKYFASIHPASTKISEDAMSTASSTY</sequence>
<name>A0ABQ9UC49_SAGOE</name>
<dbReference type="SUPFAM" id="SSF48371">
    <property type="entry name" value="ARM repeat"/>
    <property type="match status" value="1"/>
</dbReference>
<proteinExistence type="predicted"/>
<organism evidence="2 3">
    <name type="scientific">Saguinus oedipus</name>
    <name type="common">Cotton-top tamarin</name>
    <name type="synonym">Oedipomidas oedipus</name>
    <dbReference type="NCBI Taxonomy" id="9490"/>
    <lineage>
        <taxon>Eukaryota</taxon>
        <taxon>Metazoa</taxon>
        <taxon>Chordata</taxon>
        <taxon>Craniata</taxon>
        <taxon>Vertebrata</taxon>
        <taxon>Euteleostomi</taxon>
        <taxon>Mammalia</taxon>
        <taxon>Eutheria</taxon>
        <taxon>Euarchontoglires</taxon>
        <taxon>Primates</taxon>
        <taxon>Haplorrhini</taxon>
        <taxon>Platyrrhini</taxon>
        <taxon>Cebidae</taxon>
        <taxon>Callitrichinae</taxon>
        <taxon>Saguinus</taxon>
    </lineage>
</organism>
<dbReference type="EMBL" id="JASSZA010000014">
    <property type="protein sequence ID" value="KAK2094664.1"/>
    <property type="molecule type" value="Genomic_DNA"/>
</dbReference>
<comment type="caution">
    <text evidence="2">The sequence shown here is derived from an EMBL/GenBank/DDBJ whole genome shotgun (WGS) entry which is preliminary data.</text>
</comment>
<feature type="non-terminal residue" evidence="2">
    <location>
        <position position="1"/>
    </location>
</feature>
<accession>A0ABQ9UC49</accession>